<feature type="transmembrane region" description="Helical" evidence="6">
    <location>
        <begin position="201"/>
        <end position="228"/>
    </location>
</feature>
<feature type="transmembrane region" description="Helical" evidence="6">
    <location>
        <begin position="235"/>
        <end position="257"/>
    </location>
</feature>
<dbReference type="STRING" id="553466.SAMN04487950_4182"/>
<gene>
    <name evidence="7" type="ORF">SAMN04487950_4182</name>
</gene>
<dbReference type="RefSeq" id="WP_089872111.1">
    <property type="nucleotide sequence ID" value="NZ_FOTC01000008.1"/>
</dbReference>
<keyword evidence="8" id="KW-1185">Reference proteome</keyword>
<dbReference type="InterPro" id="IPR022791">
    <property type="entry name" value="L-PG_synthase/AglD"/>
</dbReference>
<evidence type="ECO:0000256" key="3">
    <source>
        <dbReference type="ARBA" id="ARBA00022692"/>
    </source>
</evidence>
<name>A0A1I4IMG6_9EURY</name>
<accession>A0A1I4IMG6</accession>
<dbReference type="AlphaFoldDB" id="A0A1I4IMG6"/>
<feature type="transmembrane region" description="Helical" evidence="6">
    <location>
        <begin position="44"/>
        <end position="66"/>
    </location>
</feature>
<sequence>MSRRRLTLVARVVVTVTLLAVVARSLDGAAVFGTVRRFAPEWVLVALALQFAGVVASTLAWQSLLAPVEDRRRDFGTLFRLYLVSRFFTLVGPGTVVGDATRVYQTRRDAATHRGALATPTAAVVAEKALYAGALVAVAAVASRFVTLPASALDGLRLVGVALVVGAVGVVVGAVAVDRIPSSGLVDAVRGVVDGYADRPAALFLAGVASLATVAATVLSTWALVTALGLSVPHVYLWATVPLVAVLVALPISVQGLGVREGAYVFLLGYVGVAPEAALAISVTNFGLSLVVAAVGATCYLAGRREATPA</sequence>
<feature type="transmembrane region" description="Helical" evidence="6">
    <location>
        <begin position="277"/>
        <end position="302"/>
    </location>
</feature>
<keyword evidence="5 6" id="KW-0472">Membrane</keyword>
<dbReference type="Pfam" id="PF03706">
    <property type="entry name" value="LPG_synthase_TM"/>
    <property type="match status" value="1"/>
</dbReference>
<keyword evidence="3 6" id="KW-0812">Transmembrane</keyword>
<organism evidence="7 8">
    <name type="scientific">Halogranum rubrum</name>
    <dbReference type="NCBI Taxonomy" id="553466"/>
    <lineage>
        <taxon>Archaea</taxon>
        <taxon>Methanobacteriati</taxon>
        <taxon>Methanobacteriota</taxon>
        <taxon>Stenosarchaea group</taxon>
        <taxon>Halobacteria</taxon>
        <taxon>Halobacteriales</taxon>
        <taxon>Haloferacaceae</taxon>
    </lineage>
</organism>
<comment type="subcellular location">
    <subcellularLocation>
        <location evidence="1">Cell membrane</location>
        <topology evidence="1">Multi-pass membrane protein</topology>
    </subcellularLocation>
</comment>
<keyword evidence="2" id="KW-1003">Cell membrane</keyword>
<dbReference type="GO" id="GO:0005886">
    <property type="term" value="C:plasma membrane"/>
    <property type="evidence" value="ECO:0007669"/>
    <property type="project" value="UniProtKB-SubCell"/>
</dbReference>
<feature type="transmembrane region" description="Helical" evidence="6">
    <location>
        <begin position="129"/>
        <end position="146"/>
    </location>
</feature>
<evidence type="ECO:0000313" key="7">
    <source>
        <dbReference type="EMBL" id="SFL55257.1"/>
    </source>
</evidence>
<dbReference type="PANTHER" id="PTHR40277:SF1">
    <property type="entry name" value="BLL5419 PROTEIN"/>
    <property type="match status" value="1"/>
</dbReference>
<protein>
    <recommendedName>
        <fullName evidence="9">Lysylphosphatidylglycerol synthase TM region</fullName>
    </recommendedName>
</protein>
<feature type="transmembrane region" description="Helical" evidence="6">
    <location>
        <begin position="78"/>
        <end position="98"/>
    </location>
</feature>
<evidence type="ECO:0000256" key="6">
    <source>
        <dbReference type="SAM" id="Phobius"/>
    </source>
</evidence>
<evidence type="ECO:0000256" key="2">
    <source>
        <dbReference type="ARBA" id="ARBA00022475"/>
    </source>
</evidence>
<dbReference type="EMBL" id="FOTC01000008">
    <property type="protein sequence ID" value="SFL55257.1"/>
    <property type="molecule type" value="Genomic_DNA"/>
</dbReference>
<evidence type="ECO:0000256" key="5">
    <source>
        <dbReference type="ARBA" id="ARBA00023136"/>
    </source>
</evidence>
<keyword evidence="4 6" id="KW-1133">Transmembrane helix</keyword>
<evidence type="ECO:0000256" key="1">
    <source>
        <dbReference type="ARBA" id="ARBA00004651"/>
    </source>
</evidence>
<proteinExistence type="predicted"/>
<evidence type="ECO:0000313" key="8">
    <source>
        <dbReference type="Proteomes" id="UP000199607"/>
    </source>
</evidence>
<feature type="transmembrane region" description="Helical" evidence="6">
    <location>
        <begin position="158"/>
        <end position="177"/>
    </location>
</feature>
<reference evidence="8" key="1">
    <citation type="submission" date="2016-10" db="EMBL/GenBank/DDBJ databases">
        <authorList>
            <person name="Varghese N."/>
            <person name="Submissions S."/>
        </authorList>
    </citation>
    <scope>NUCLEOTIDE SEQUENCE [LARGE SCALE GENOMIC DNA]</scope>
    <source>
        <strain evidence="8">CGMCC 1.7738</strain>
    </source>
</reference>
<dbReference type="PANTHER" id="PTHR40277">
    <property type="entry name" value="BLL5419 PROTEIN"/>
    <property type="match status" value="1"/>
</dbReference>
<evidence type="ECO:0000256" key="4">
    <source>
        <dbReference type="ARBA" id="ARBA00022989"/>
    </source>
</evidence>
<evidence type="ECO:0008006" key="9">
    <source>
        <dbReference type="Google" id="ProtNLM"/>
    </source>
</evidence>
<dbReference type="Proteomes" id="UP000199607">
    <property type="component" value="Unassembled WGS sequence"/>
</dbReference>